<gene>
    <name evidence="1" type="ORF">PAUS00366_LOCUS17691</name>
</gene>
<organism evidence="1">
    <name type="scientific">Pseudo-nitzschia australis</name>
    <dbReference type="NCBI Taxonomy" id="44445"/>
    <lineage>
        <taxon>Eukaryota</taxon>
        <taxon>Sar</taxon>
        <taxon>Stramenopiles</taxon>
        <taxon>Ochrophyta</taxon>
        <taxon>Bacillariophyta</taxon>
        <taxon>Bacillariophyceae</taxon>
        <taxon>Bacillariophycidae</taxon>
        <taxon>Bacillariales</taxon>
        <taxon>Bacillariaceae</taxon>
        <taxon>Pseudo-nitzschia</taxon>
    </lineage>
</organism>
<sequence>MQCNLQNLVLGDDINRNSVIDCNDRNNNCCYDDVNFEDVDNMIAKQFHSLPVQYRNNINEEIHGVKSMSRDETPELIQTSLMQLEIELQNLPMYHRLIYLKACSMEMQSNINKKITLNDSFNEMGTINADKNHISLVSPHLDDECNHPSSTQPDLPASSNATTSLSFCYVKCREFQLTFLRCEFFDAKKAAMRLVKYLELAYKVCGEEALRRPLRVDDIDSSEEFAVFRASNQRLLPFRDKSGRRVLVINTDLSLASLSQSIDPKMRVLLYLWSVLMEDIDAQRRGLVVIFWPRQVKNQRTQTYHEETDEDMSILTANSNGRSTYRTKCKKVKLPASDYSDAGGIIKQAALVPPNGNPDSIWKQFFEAIPIRMCAIHICLPDDEPYCEMIRCFFLLAIGEDHRTRVKAHHGELSPV</sequence>
<dbReference type="AlphaFoldDB" id="A0A7S4ARZ6"/>
<dbReference type="EMBL" id="HBIX01025781">
    <property type="protein sequence ID" value="CAE0724934.1"/>
    <property type="molecule type" value="Transcribed_RNA"/>
</dbReference>
<dbReference type="InterPro" id="IPR036865">
    <property type="entry name" value="CRAL-TRIO_dom_sf"/>
</dbReference>
<evidence type="ECO:0000313" key="1">
    <source>
        <dbReference type="EMBL" id="CAE0724934.1"/>
    </source>
</evidence>
<accession>A0A7S4ARZ6</accession>
<reference evidence="1" key="1">
    <citation type="submission" date="2021-01" db="EMBL/GenBank/DDBJ databases">
        <authorList>
            <person name="Corre E."/>
            <person name="Pelletier E."/>
            <person name="Niang G."/>
            <person name="Scheremetjew M."/>
            <person name="Finn R."/>
            <person name="Kale V."/>
            <person name="Holt S."/>
            <person name="Cochrane G."/>
            <person name="Meng A."/>
            <person name="Brown T."/>
            <person name="Cohen L."/>
        </authorList>
    </citation>
    <scope>NUCLEOTIDE SEQUENCE</scope>
    <source>
        <strain evidence="1">10249 10 AB</strain>
    </source>
</reference>
<protein>
    <submittedName>
        <fullName evidence="1">Uncharacterized protein</fullName>
    </submittedName>
</protein>
<name>A0A7S4ARZ6_9STRA</name>
<proteinExistence type="predicted"/>
<dbReference type="Gene3D" id="3.40.525.10">
    <property type="entry name" value="CRAL-TRIO lipid binding domain"/>
    <property type="match status" value="1"/>
</dbReference>